<keyword evidence="7" id="KW-1185">Reference proteome</keyword>
<organism evidence="6 7">
    <name type="scientific">Emergomyces pasteurianus Ep9510</name>
    <dbReference type="NCBI Taxonomy" id="1447872"/>
    <lineage>
        <taxon>Eukaryota</taxon>
        <taxon>Fungi</taxon>
        <taxon>Dikarya</taxon>
        <taxon>Ascomycota</taxon>
        <taxon>Pezizomycotina</taxon>
        <taxon>Eurotiomycetes</taxon>
        <taxon>Eurotiomycetidae</taxon>
        <taxon>Onygenales</taxon>
        <taxon>Ajellomycetaceae</taxon>
        <taxon>Emergomyces</taxon>
    </lineage>
</organism>
<feature type="compositionally biased region" description="Polar residues" evidence="5">
    <location>
        <begin position="1"/>
        <end position="17"/>
    </location>
</feature>
<feature type="region of interest" description="Disordered" evidence="5">
    <location>
        <begin position="954"/>
        <end position="1005"/>
    </location>
</feature>
<dbReference type="GO" id="GO:0005737">
    <property type="term" value="C:cytoplasm"/>
    <property type="evidence" value="ECO:0007669"/>
    <property type="project" value="TreeGrafter"/>
</dbReference>
<reference evidence="6 7" key="1">
    <citation type="submission" date="2015-07" db="EMBL/GenBank/DDBJ databases">
        <title>Emmonsia species relationships and genome sequence.</title>
        <authorList>
            <consortium name="The Broad Institute Genomics Platform"/>
            <person name="Cuomo C.A."/>
            <person name="Munoz J.F."/>
            <person name="Imamovic A."/>
            <person name="Priest M.E."/>
            <person name="Young S."/>
            <person name="Clay O.K."/>
            <person name="McEwen J.G."/>
        </authorList>
    </citation>
    <scope>NUCLEOTIDE SEQUENCE [LARGE SCALE GENOMIC DNA]</scope>
    <source>
        <strain evidence="6 7">UAMH 9510</strain>
    </source>
</reference>
<feature type="region of interest" description="Disordered" evidence="5">
    <location>
        <begin position="703"/>
        <end position="884"/>
    </location>
</feature>
<dbReference type="InterPro" id="IPR038286">
    <property type="entry name" value="IPK_sf"/>
</dbReference>
<dbReference type="GO" id="GO:0000824">
    <property type="term" value="F:inositol-1,4,5,6-tetrakisphosphate 3-kinase activity"/>
    <property type="evidence" value="ECO:0007669"/>
    <property type="project" value="TreeGrafter"/>
</dbReference>
<feature type="region of interest" description="Disordered" evidence="5">
    <location>
        <begin position="1"/>
        <end position="183"/>
    </location>
</feature>
<feature type="compositionally biased region" description="Low complexity" evidence="5">
    <location>
        <begin position="243"/>
        <end position="258"/>
    </location>
</feature>
<dbReference type="PANTHER" id="PTHR12400:SF21">
    <property type="entry name" value="KINASE"/>
    <property type="match status" value="1"/>
</dbReference>
<dbReference type="EC" id="2.7.-.-" evidence="4"/>
<dbReference type="GO" id="GO:0046854">
    <property type="term" value="P:phosphatidylinositol phosphate biosynthetic process"/>
    <property type="evidence" value="ECO:0007669"/>
    <property type="project" value="TreeGrafter"/>
</dbReference>
<feature type="compositionally biased region" description="Basic and acidic residues" evidence="5">
    <location>
        <begin position="544"/>
        <end position="572"/>
    </location>
</feature>
<keyword evidence="2 4" id="KW-0808">Transferase</keyword>
<dbReference type="GO" id="GO:0032958">
    <property type="term" value="P:inositol phosphate biosynthetic process"/>
    <property type="evidence" value="ECO:0007669"/>
    <property type="project" value="InterPro"/>
</dbReference>
<evidence type="ECO:0000256" key="2">
    <source>
        <dbReference type="ARBA" id="ARBA00022679"/>
    </source>
</evidence>
<name>A0A1J9QJ42_9EURO</name>
<dbReference type="PANTHER" id="PTHR12400">
    <property type="entry name" value="INOSITOL POLYPHOSPHATE KINASE"/>
    <property type="match status" value="1"/>
</dbReference>
<comment type="similarity">
    <text evidence="1 4">Belongs to the inositol phosphokinase (IPK) family.</text>
</comment>
<dbReference type="Pfam" id="PF03770">
    <property type="entry name" value="IPK"/>
    <property type="match status" value="1"/>
</dbReference>
<feature type="compositionally biased region" description="Low complexity" evidence="5">
    <location>
        <begin position="114"/>
        <end position="143"/>
    </location>
</feature>
<feature type="compositionally biased region" description="Basic residues" evidence="5">
    <location>
        <begin position="866"/>
        <end position="884"/>
    </location>
</feature>
<feature type="compositionally biased region" description="Basic and acidic residues" evidence="5">
    <location>
        <begin position="1148"/>
        <end position="1157"/>
    </location>
</feature>
<evidence type="ECO:0000256" key="4">
    <source>
        <dbReference type="RuleBase" id="RU363090"/>
    </source>
</evidence>
<feature type="region of interest" description="Disordered" evidence="5">
    <location>
        <begin position="388"/>
        <end position="659"/>
    </location>
</feature>
<feature type="compositionally biased region" description="Acidic residues" evidence="5">
    <location>
        <begin position="747"/>
        <end position="765"/>
    </location>
</feature>
<dbReference type="SUPFAM" id="SSF56104">
    <property type="entry name" value="SAICAR synthase-like"/>
    <property type="match status" value="1"/>
</dbReference>
<feature type="compositionally biased region" description="Polar residues" evidence="5">
    <location>
        <begin position="703"/>
        <end position="718"/>
    </location>
</feature>
<protein>
    <recommendedName>
        <fullName evidence="4">Kinase</fullName>
        <ecNumber evidence="4">2.7.-.-</ecNumber>
    </recommendedName>
</protein>
<feature type="region of interest" description="Disordered" evidence="5">
    <location>
        <begin position="1028"/>
        <end position="1050"/>
    </location>
</feature>
<dbReference type="InterPro" id="IPR005522">
    <property type="entry name" value="IPK"/>
</dbReference>
<dbReference type="GO" id="GO:0005634">
    <property type="term" value="C:nucleus"/>
    <property type="evidence" value="ECO:0007669"/>
    <property type="project" value="TreeGrafter"/>
</dbReference>
<dbReference type="OrthoDB" id="2573163at2759"/>
<comment type="caution">
    <text evidence="6">The sequence shown here is derived from an EMBL/GenBank/DDBJ whole genome shotgun (WGS) entry which is preliminary data.</text>
</comment>
<dbReference type="GO" id="GO:0008440">
    <property type="term" value="F:inositol-1,4,5-trisphosphate 3-kinase activity"/>
    <property type="evidence" value="ECO:0007669"/>
    <property type="project" value="TreeGrafter"/>
</dbReference>
<evidence type="ECO:0000313" key="6">
    <source>
        <dbReference type="EMBL" id="OJD15229.1"/>
    </source>
</evidence>
<dbReference type="STRING" id="1447872.A0A1J9QJ42"/>
<proteinExistence type="inferred from homology"/>
<feature type="compositionally biased region" description="Low complexity" evidence="5">
    <location>
        <begin position="71"/>
        <end position="83"/>
    </location>
</feature>
<feature type="compositionally biased region" description="Low complexity" evidence="5">
    <location>
        <begin position="304"/>
        <end position="316"/>
    </location>
</feature>
<evidence type="ECO:0000256" key="5">
    <source>
        <dbReference type="SAM" id="MobiDB-lite"/>
    </source>
</evidence>
<dbReference type="Gene3D" id="3.30.470.160">
    <property type="entry name" value="Inositol polyphosphate kinase"/>
    <property type="match status" value="1"/>
</dbReference>
<feature type="region of interest" description="Disordered" evidence="5">
    <location>
        <begin position="277"/>
        <end position="316"/>
    </location>
</feature>
<dbReference type="EMBL" id="LGRN01000168">
    <property type="protein sequence ID" value="OJD15229.1"/>
    <property type="molecule type" value="Genomic_DNA"/>
</dbReference>
<keyword evidence="3 4" id="KW-0418">Kinase</keyword>
<feature type="region of interest" description="Disordered" evidence="5">
    <location>
        <begin position="1096"/>
        <end position="1164"/>
    </location>
</feature>
<dbReference type="VEuPathDB" id="FungiDB:AJ78_04489"/>
<feature type="region of interest" description="Disordered" evidence="5">
    <location>
        <begin position="1188"/>
        <end position="1226"/>
    </location>
</feature>
<evidence type="ECO:0000256" key="1">
    <source>
        <dbReference type="ARBA" id="ARBA00007374"/>
    </source>
</evidence>
<sequence length="1607" mass="176744">MSTPSSAPVDPSSTTLVTPAPDAPHDSSCLQSERKSNSKPKSPGRGPLSQQPAHVAHVAPDGRDGPVGLRTATTIQTTINAASTPPPTPHAGRLKPHQPSFPLKRTNTAPAEHFSSFSFSSPLSLRPPATSITSSSSSSSSSSAFRPRSPQLSERESIFATHYLPSDNDVNNIPTKRDVGRRGPSALRQKLLPVGPESGLLSPVAGVRQVEDDQTQEEAQLSPLLPRTTPRTVAESKGLSAQNNNYNQNNVDNEDNNTNKINKINIINNYNYIDDNPLQFPDRRQDGNAPSLSTDSVRKDNVKSISSSSPPSSSFLPHSFPLPTSYPQLSPPTLVPMTSTQLPQRACSATVVVAGGGGGGGSGGSGVGIIASNSPHNSAHSIDTFQQSPLRTINPPSAEYPPLPRISRSKTWDSLQSVSPSSLDSQRAKTTTLATAVTASATTSSNKMSTSWIATKPLLRENTSRVQASPTNSTQRSDQSQSHSQFQAPGQSSDTRRDRAPTRSSSKSRHSHQQTSIEADLANAEPAAHVRSRKSSHYLGLFKENTKSPERKKRDERLVERDARDQDRRFGGEGDYSGERGITFPAAEGSTSSSSSSRSQVILLPPGVSEPHQLQREEDDTSHDEAERDDVADSTGTTPTQHATRHPLHTDSIEEKPRTDRWRKIPVELLDEIKTYRGIVSPSASSLPTPIVDSGSHLVFGSDSTFESNSAGSDTTQRLTREDSESYEDEERISSALYFPHQRPGSEEIEMEQLQTPEEEEPPVEELERLSLRKKREGVSNEPPRHVDIALHSDGDTRLFHGDAPKTPEDQASEMNDRPLATISELGPESTSESEFGSVDESGLSAREEESSLTDDAGAIPTTAAHPHHHHHHHHAPQPRRKHPHAVTAPLGAVELKPYRHQVGGHTTVFRFSRRAVCKQLNNRENEFYERIERRHPEMLMFLARYIGVLNVTFSKGPKRPKNKPDETAIENGTTSSTSPKNGNEKSPQISKEAKDTESPRIFSQSQVTGVIPKVILENNRHIIPLDLFTSSGSPDSRDTSTTRQTAGADDVSLKLAASSISPPLKRHGASWGATTVNTKLQEQVLREVFAPPPIHHHRRHARGHNSLSRLRADTSRRHSHVSMDRPSPQGDNCNRTVREGSMPPLRMNRDEDKKETNLSSSTSTIVNEGTTHALEHVQTEDIPYRPKAFSPITSHRKRRRHSGSGLKRKRSMSNSNAGDLVYFDDEGYGGDKEDEIFRMEPEEVPSPASSQPVTNTALVFDESSSGDQKGETTLELATPRQSKKYSVALETSAGTPVRLPVNPKEARTTRDERVQFFLLLEDLTAGMNRPCVLDLKMGTRQYGIEADEKKKKSQRRKCQTTTSQQLGVRLCGMQVWNIKKQDYLFEDKYFGRDLTAGRQFQDALTRFLYDGVSYSSVTKKIPIILDKLARLESMVRRLPGYRLYASSLLILYDGEKSVEVERPDDAATTGDRDRDPAKQLKKGAEADDKEVRNSSGLRVKIVDFANCITGEDGIPHNAPCPPHHPHDIDRGYLRGLRSLRMYFQRILKEINDEDYVERGEGEGMAFVPRGGAGMEMAMGRENGGNGYDGGFWEDGVMDSDPGEVSV</sequence>
<evidence type="ECO:0000313" key="7">
    <source>
        <dbReference type="Proteomes" id="UP000182235"/>
    </source>
</evidence>
<feature type="compositionally biased region" description="Low complexity" evidence="5">
    <location>
        <begin position="413"/>
        <end position="445"/>
    </location>
</feature>
<dbReference type="Proteomes" id="UP000182235">
    <property type="component" value="Unassembled WGS sequence"/>
</dbReference>
<feature type="region of interest" description="Disordered" evidence="5">
    <location>
        <begin position="209"/>
        <end position="258"/>
    </location>
</feature>
<evidence type="ECO:0000256" key="3">
    <source>
        <dbReference type="ARBA" id="ARBA00022777"/>
    </source>
</evidence>
<gene>
    <name evidence="6" type="ORF">AJ78_04489</name>
</gene>
<feature type="compositionally biased region" description="Basic and acidic residues" evidence="5">
    <location>
        <begin position="648"/>
        <end position="659"/>
    </location>
</feature>
<feature type="compositionally biased region" description="Low complexity" evidence="5">
    <location>
        <begin position="590"/>
        <end position="599"/>
    </location>
</feature>
<feature type="compositionally biased region" description="Polar residues" evidence="5">
    <location>
        <begin position="971"/>
        <end position="990"/>
    </location>
</feature>
<feature type="compositionally biased region" description="Basic and acidic residues" evidence="5">
    <location>
        <begin position="766"/>
        <end position="809"/>
    </location>
</feature>
<feature type="region of interest" description="Disordered" evidence="5">
    <location>
        <begin position="1462"/>
        <end position="1492"/>
    </location>
</feature>
<accession>A0A1J9QJ42</accession>
<feature type="compositionally biased region" description="Polar residues" evidence="5">
    <location>
        <begin position="464"/>
        <end position="493"/>
    </location>
</feature>
<feature type="compositionally biased region" description="Basic residues" evidence="5">
    <location>
        <begin position="1195"/>
        <end position="1212"/>
    </location>
</feature>